<dbReference type="InterPro" id="IPR025110">
    <property type="entry name" value="AMP-bd_C"/>
</dbReference>
<dbReference type="InterPro" id="IPR005914">
    <property type="entry name" value="Acac_CoA_synth"/>
</dbReference>
<dbReference type="SUPFAM" id="SSF56801">
    <property type="entry name" value="Acetyl-CoA synthetase-like"/>
    <property type="match status" value="1"/>
</dbReference>
<feature type="domain" description="AMP-binding enzyme C-terminal" evidence="6">
    <location>
        <begin position="553"/>
        <end position="628"/>
    </location>
</feature>
<keyword evidence="4" id="KW-0067">ATP-binding</keyword>
<evidence type="ECO:0000313" key="9">
    <source>
        <dbReference type="Proteomes" id="UP000094487"/>
    </source>
</evidence>
<feature type="domain" description="AMP-dependent synthetase/ligase" evidence="5">
    <location>
        <begin position="98"/>
        <end position="486"/>
    </location>
</feature>
<evidence type="ECO:0000259" key="6">
    <source>
        <dbReference type="Pfam" id="PF13193"/>
    </source>
</evidence>
<dbReference type="Gene3D" id="3.30.300.30">
    <property type="match status" value="1"/>
</dbReference>
<dbReference type="InterPro" id="IPR032387">
    <property type="entry name" value="ACAS_N"/>
</dbReference>
<dbReference type="NCBIfam" id="NF002937">
    <property type="entry name" value="PRK03584.1"/>
    <property type="match status" value="1"/>
</dbReference>
<dbReference type="GO" id="GO:0006629">
    <property type="term" value="P:lipid metabolic process"/>
    <property type="evidence" value="ECO:0007669"/>
    <property type="project" value="InterPro"/>
</dbReference>
<keyword evidence="9" id="KW-1185">Reference proteome</keyword>
<gene>
    <name evidence="8" type="ORF">BFL28_02660</name>
</gene>
<evidence type="ECO:0000256" key="1">
    <source>
        <dbReference type="ARBA" id="ARBA00006432"/>
    </source>
</evidence>
<organism evidence="8 9">
    <name type="scientific">Sphingomonas turrisvirgatae</name>
    <dbReference type="NCBI Taxonomy" id="1888892"/>
    <lineage>
        <taxon>Bacteria</taxon>
        <taxon>Pseudomonadati</taxon>
        <taxon>Pseudomonadota</taxon>
        <taxon>Alphaproteobacteria</taxon>
        <taxon>Sphingomonadales</taxon>
        <taxon>Sphingomonadaceae</taxon>
        <taxon>Sphingomonas</taxon>
    </lineage>
</organism>
<dbReference type="InterPro" id="IPR045851">
    <property type="entry name" value="AMP-bd_C_sf"/>
</dbReference>
<evidence type="ECO:0000259" key="7">
    <source>
        <dbReference type="Pfam" id="PF16177"/>
    </source>
</evidence>
<dbReference type="Pfam" id="PF00501">
    <property type="entry name" value="AMP-binding"/>
    <property type="match status" value="1"/>
</dbReference>
<dbReference type="Proteomes" id="UP000094487">
    <property type="component" value="Unassembled WGS sequence"/>
</dbReference>
<dbReference type="Pfam" id="PF16177">
    <property type="entry name" value="ACAS_N"/>
    <property type="match status" value="1"/>
</dbReference>
<proteinExistence type="inferred from homology"/>
<evidence type="ECO:0000313" key="8">
    <source>
        <dbReference type="EMBL" id="ODP37155.1"/>
    </source>
</evidence>
<dbReference type="AlphaFoldDB" id="A0A1E3LVJ8"/>
<dbReference type="PROSITE" id="PS00455">
    <property type="entry name" value="AMP_BINDING"/>
    <property type="match status" value="1"/>
</dbReference>
<dbReference type="Gene3D" id="3.40.50.12780">
    <property type="entry name" value="N-terminal domain of ligase-like"/>
    <property type="match status" value="1"/>
</dbReference>
<dbReference type="NCBIfam" id="TIGR01217">
    <property type="entry name" value="ac_ac_CoA_syn"/>
    <property type="match status" value="1"/>
</dbReference>
<dbReference type="STRING" id="1888892.BFL28_02660"/>
<dbReference type="GO" id="GO:0005524">
    <property type="term" value="F:ATP binding"/>
    <property type="evidence" value="ECO:0007669"/>
    <property type="project" value="UniProtKB-KW"/>
</dbReference>
<protein>
    <submittedName>
        <fullName evidence="8">Acetoacetate--CoA ligase</fullName>
    </submittedName>
</protein>
<name>A0A1E3LVJ8_9SPHN</name>
<keyword evidence="2 8" id="KW-0436">Ligase</keyword>
<reference evidence="8 9" key="1">
    <citation type="submission" date="2016-08" db="EMBL/GenBank/DDBJ databases">
        <title>Draft genome of the agarase producing Sphingomonas sp. MCT13.</title>
        <authorList>
            <person name="D'Andrea M.M."/>
            <person name="Rossolini G.M."/>
            <person name="Thaller M.C."/>
        </authorList>
    </citation>
    <scope>NUCLEOTIDE SEQUENCE [LARGE SCALE GENOMIC DNA]</scope>
    <source>
        <strain evidence="8 9">MCT13</strain>
    </source>
</reference>
<evidence type="ECO:0000256" key="2">
    <source>
        <dbReference type="ARBA" id="ARBA00022598"/>
    </source>
</evidence>
<evidence type="ECO:0000259" key="5">
    <source>
        <dbReference type="Pfam" id="PF00501"/>
    </source>
</evidence>
<dbReference type="InterPro" id="IPR020845">
    <property type="entry name" value="AMP-binding_CS"/>
</dbReference>
<dbReference type="GO" id="GO:0030729">
    <property type="term" value="F:acetoacetate-CoA ligase activity"/>
    <property type="evidence" value="ECO:0007669"/>
    <property type="project" value="InterPro"/>
</dbReference>
<evidence type="ECO:0000256" key="4">
    <source>
        <dbReference type="ARBA" id="ARBA00022840"/>
    </source>
</evidence>
<comment type="caution">
    <text evidence="8">The sequence shown here is derived from an EMBL/GenBank/DDBJ whole genome shotgun (WGS) entry which is preliminary data.</text>
</comment>
<dbReference type="RefSeq" id="WP_069320965.1">
    <property type="nucleotide sequence ID" value="NZ_MDDS01000035.1"/>
</dbReference>
<dbReference type="PANTHER" id="PTHR42921">
    <property type="entry name" value="ACETOACETYL-COA SYNTHETASE"/>
    <property type="match status" value="1"/>
</dbReference>
<sequence length="678" mass="72990">MTGAVARASSTPIPQIRLYTDWLKRTRGLDFASYADLYRWSVHDLDGFWRSIWDYDGIETPTPFSTVLVDDAMPGARWFAGAKVSYARHVFRHAAAADAAGQPAIVALDERGGSVTISWAELRRQAAALAIALRERGIEPGDRVAAYLPNIPAAVVGLLACASLGAIWTLCSPDMGTNAVLDRWQQTQPKALIAVDGVFYAGKPLDRSGAVAELRRALPCIETLFLLQSGRATESVADTVDFAATIARDDPAIAAFEPEWLPFDHPLWILYSSGTTGLPKAIVHGHGGVIVATAAGRMHFDLGPSYAANTFGDRFHWYSASGWVMWNIQVGALLSGTTICLFDGSPSGSKTDPDWTRLWDFAARAGVTWFGAGAAFFTSCRKAGVDVAAIPGLERIRALGSTGSPLPPDVQRWGTAQFAALGRPDIWWCNVSGGTEIAAAFMAGNPELPDTPGRLQCRHLGAAIEAWDEQGRPIGGEVGELVCTRPFPSMPLYFWGDEDGARYHDSYFAQWAGVWRHGDWLTIGDDGSCTISGRSDATINRHGVRMGTAEIYAAVERLPQVADTMVIDVEAGEGESQLVLFVVPANGAALDAAMEAAIAGAIRTSLSPRFVPDRLIAAPGIPRTLSGKKQELPIKRLFAGWPVAKVVSADATATPEILPWYIEQAAQWRQDQVAGDRS</sequence>
<comment type="similarity">
    <text evidence="1">Belongs to the ATP-dependent AMP-binding enzyme family.</text>
</comment>
<evidence type="ECO:0000256" key="3">
    <source>
        <dbReference type="ARBA" id="ARBA00022741"/>
    </source>
</evidence>
<dbReference type="InterPro" id="IPR000873">
    <property type="entry name" value="AMP-dep_synth/lig_dom"/>
</dbReference>
<dbReference type="InterPro" id="IPR042099">
    <property type="entry name" value="ANL_N_sf"/>
</dbReference>
<dbReference type="OrthoDB" id="9803968at2"/>
<feature type="domain" description="Acetyl-coenzyme A synthetase N-terminal" evidence="7">
    <location>
        <begin position="34"/>
        <end position="87"/>
    </location>
</feature>
<dbReference type="EMBL" id="MDDS01000035">
    <property type="protein sequence ID" value="ODP37155.1"/>
    <property type="molecule type" value="Genomic_DNA"/>
</dbReference>
<dbReference type="PANTHER" id="PTHR42921:SF1">
    <property type="entry name" value="ACETOACETYL-COA SYNTHETASE"/>
    <property type="match status" value="1"/>
</dbReference>
<keyword evidence="3" id="KW-0547">Nucleotide-binding</keyword>
<accession>A0A1E3LVJ8</accession>
<dbReference type="Pfam" id="PF13193">
    <property type="entry name" value="AMP-binding_C"/>
    <property type="match status" value="1"/>
</dbReference>